<dbReference type="GO" id="GO:0016020">
    <property type="term" value="C:membrane"/>
    <property type="evidence" value="ECO:0007669"/>
    <property type="project" value="UniProtKB-SubCell"/>
</dbReference>
<dbReference type="InterPro" id="IPR024041">
    <property type="entry name" value="NH4_transpt_AmtB-like_dom"/>
</dbReference>
<comment type="caution">
    <text evidence="12">The sequence shown here is derived from an EMBL/GenBank/DDBJ whole genome shotgun (WGS) entry which is preliminary data.</text>
</comment>
<dbReference type="PANTHER" id="PTHR11730:SF6">
    <property type="entry name" value="AMMONIUM TRANSPORTER"/>
    <property type="match status" value="1"/>
</dbReference>
<evidence type="ECO:0000313" key="13">
    <source>
        <dbReference type="Proteomes" id="UP001596328"/>
    </source>
</evidence>
<evidence type="ECO:0000256" key="5">
    <source>
        <dbReference type="ARBA" id="ARBA00022989"/>
    </source>
</evidence>
<evidence type="ECO:0000256" key="8">
    <source>
        <dbReference type="ARBA" id="ARBA00045370"/>
    </source>
</evidence>
<keyword evidence="3" id="KW-0813">Transport</keyword>
<evidence type="ECO:0000256" key="10">
    <source>
        <dbReference type="SAM" id="Phobius"/>
    </source>
</evidence>
<comment type="function">
    <text evidence="8">Involved in the uptake of ammonium/ammonia (NH(4)(+)/NH(3)). Transport is electrogenic.</text>
</comment>
<keyword evidence="5 10" id="KW-1133">Transmembrane helix</keyword>
<feature type="region of interest" description="Disordered" evidence="9">
    <location>
        <begin position="124"/>
        <end position="162"/>
    </location>
</feature>
<feature type="compositionally biased region" description="Acidic residues" evidence="9">
    <location>
        <begin position="152"/>
        <end position="162"/>
    </location>
</feature>
<dbReference type="Gene3D" id="1.10.3430.10">
    <property type="entry name" value="Ammonium transporter AmtB like domains"/>
    <property type="match status" value="1"/>
</dbReference>
<proteinExistence type="inferred from homology"/>
<keyword evidence="13" id="KW-1185">Reference proteome</keyword>
<evidence type="ECO:0000256" key="7">
    <source>
        <dbReference type="ARBA" id="ARBA00023177"/>
    </source>
</evidence>
<accession>A0ABD5S2P9</accession>
<dbReference type="AlphaFoldDB" id="A0ABD5S2P9"/>
<dbReference type="Proteomes" id="UP001596328">
    <property type="component" value="Unassembled WGS sequence"/>
</dbReference>
<keyword evidence="7" id="KW-0924">Ammonia transport</keyword>
<feature type="non-terminal residue" evidence="12">
    <location>
        <position position="1"/>
    </location>
</feature>
<dbReference type="Pfam" id="PF00909">
    <property type="entry name" value="Ammonium_transp"/>
    <property type="match status" value="1"/>
</dbReference>
<dbReference type="SUPFAM" id="SSF111352">
    <property type="entry name" value="Ammonium transporter"/>
    <property type="match status" value="1"/>
</dbReference>
<evidence type="ECO:0000259" key="11">
    <source>
        <dbReference type="Pfam" id="PF00909"/>
    </source>
</evidence>
<feature type="transmembrane region" description="Helical" evidence="10">
    <location>
        <begin position="67"/>
        <end position="92"/>
    </location>
</feature>
<sequence length="162" mass="16414">PHVTWWGGLILGAIGGALVLPAYRFTVDTLKIDDVCGVFAVHGVAGAVGTALIPIFGVGGFMGVNQLIMQVVGVLVIALWTIVASGATFAVADAVFGLRVSEEEEMEGLDQGEHGVTTYPEFIGDTGPESALGRGVADGGNIKTDGGVTDDPAADDGGVSDE</sequence>
<feature type="transmembrane region" description="Helical" evidence="10">
    <location>
        <begin position="6"/>
        <end position="23"/>
    </location>
</feature>
<keyword evidence="4 10" id="KW-0812">Transmembrane</keyword>
<gene>
    <name evidence="12" type="ORF">ACFQE1_16595</name>
</gene>
<evidence type="ECO:0000256" key="4">
    <source>
        <dbReference type="ARBA" id="ARBA00022692"/>
    </source>
</evidence>
<comment type="similarity">
    <text evidence="2">Belongs to the ammonia transporter channel (TC 1.A.11.2) family.</text>
</comment>
<name>A0ABD5S2P9_9EURY</name>
<keyword evidence="6 10" id="KW-0472">Membrane</keyword>
<feature type="transmembrane region" description="Helical" evidence="10">
    <location>
        <begin position="35"/>
        <end position="61"/>
    </location>
</feature>
<reference evidence="12 13" key="1">
    <citation type="journal article" date="2019" name="Int. J. Syst. Evol. Microbiol.">
        <title>The Global Catalogue of Microorganisms (GCM) 10K type strain sequencing project: providing services to taxonomists for standard genome sequencing and annotation.</title>
        <authorList>
            <consortium name="The Broad Institute Genomics Platform"/>
            <consortium name="The Broad Institute Genome Sequencing Center for Infectious Disease"/>
            <person name="Wu L."/>
            <person name="Ma J."/>
        </authorList>
    </citation>
    <scope>NUCLEOTIDE SEQUENCE [LARGE SCALE GENOMIC DNA]</scope>
    <source>
        <strain evidence="12 13">NBRC 111368</strain>
    </source>
</reference>
<dbReference type="EMBL" id="JBHSWU010000799">
    <property type="protein sequence ID" value="MFC6725954.1"/>
    <property type="molecule type" value="Genomic_DNA"/>
</dbReference>
<evidence type="ECO:0000256" key="6">
    <source>
        <dbReference type="ARBA" id="ARBA00023136"/>
    </source>
</evidence>
<dbReference type="PANTHER" id="PTHR11730">
    <property type="entry name" value="AMMONIUM TRANSPORTER"/>
    <property type="match status" value="1"/>
</dbReference>
<evidence type="ECO:0000256" key="1">
    <source>
        <dbReference type="ARBA" id="ARBA00004141"/>
    </source>
</evidence>
<organism evidence="12 13">
    <name type="scientific">Halobium palmae</name>
    <dbReference type="NCBI Taxonomy" id="1776492"/>
    <lineage>
        <taxon>Archaea</taxon>
        <taxon>Methanobacteriati</taxon>
        <taxon>Methanobacteriota</taxon>
        <taxon>Stenosarchaea group</taxon>
        <taxon>Halobacteria</taxon>
        <taxon>Halobacteriales</taxon>
        <taxon>Haloferacaceae</taxon>
        <taxon>Halobium</taxon>
    </lineage>
</organism>
<evidence type="ECO:0000256" key="3">
    <source>
        <dbReference type="ARBA" id="ARBA00022448"/>
    </source>
</evidence>
<comment type="subcellular location">
    <subcellularLocation>
        <location evidence="1">Membrane</location>
        <topology evidence="1">Multi-pass membrane protein</topology>
    </subcellularLocation>
</comment>
<protein>
    <submittedName>
        <fullName evidence="12">Ammonium transporter</fullName>
    </submittedName>
</protein>
<dbReference type="GO" id="GO:0072488">
    <property type="term" value="P:ammonium transmembrane transport"/>
    <property type="evidence" value="ECO:0007669"/>
    <property type="project" value="UniProtKB-KW"/>
</dbReference>
<dbReference type="InterPro" id="IPR029020">
    <property type="entry name" value="Ammonium/urea_transptr"/>
</dbReference>
<evidence type="ECO:0000313" key="12">
    <source>
        <dbReference type="EMBL" id="MFC6725954.1"/>
    </source>
</evidence>
<feature type="domain" description="Ammonium transporter AmtB-like" evidence="11">
    <location>
        <begin position="3"/>
        <end position="119"/>
    </location>
</feature>
<evidence type="ECO:0000256" key="2">
    <source>
        <dbReference type="ARBA" id="ARBA00005887"/>
    </source>
</evidence>
<evidence type="ECO:0000256" key="9">
    <source>
        <dbReference type="SAM" id="MobiDB-lite"/>
    </source>
</evidence>